<organism evidence="2 3">
    <name type="scientific">Ensete ventricosum</name>
    <name type="common">Abyssinian banana</name>
    <name type="synonym">Musa ensete</name>
    <dbReference type="NCBI Taxonomy" id="4639"/>
    <lineage>
        <taxon>Eukaryota</taxon>
        <taxon>Viridiplantae</taxon>
        <taxon>Streptophyta</taxon>
        <taxon>Embryophyta</taxon>
        <taxon>Tracheophyta</taxon>
        <taxon>Spermatophyta</taxon>
        <taxon>Magnoliopsida</taxon>
        <taxon>Liliopsida</taxon>
        <taxon>Zingiberales</taxon>
        <taxon>Musaceae</taxon>
        <taxon>Ensete</taxon>
    </lineage>
</organism>
<sequence>MEGEARISGIPRGEVERVGDANEGRDSFVGSEARENLRDLDRAPIIPGFSAATGLPGPLFGAGGRVMDWSGSQGRTAIARMDGEDDLVIVTGEGHYHQQDWDEDAMQPSNDGVRKEIRDTDKVTGSAGRVPGGWGEDWIHQPSVNAQVYETWYSTAACGSCCCHIPACANSSVACAFGSGLDFMPPAHK</sequence>
<dbReference type="EMBL" id="JAQQAF010000004">
    <property type="protein sequence ID" value="KAJ8493031.1"/>
    <property type="molecule type" value="Genomic_DNA"/>
</dbReference>
<name>A0AAV8R7S9_ENSVE</name>
<dbReference type="AlphaFoldDB" id="A0AAV8R7S9"/>
<comment type="caution">
    <text evidence="2">The sequence shown here is derived from an EMBL/GenBank/DDBJ whole genome shotgun (WGS) entry which is preliminary data.</text>
</comment>
<feature type="region of interest" description="Disordered" evidence="1">
    <location>
        <begin position="1"/>
        <end position="26"/>
    </location>
</feature>
<proteinExistence type="predicted"/>
<evidence type="ECO:0000313" key="3">
    <source>
        <dbReference type="Proteomes" id="UP001222027"/>
    </source>
</evidence>
<protein>
    <submittedName>
        <fullName evidence="2">Uncharacterized protein</fullName>
    </submittedName>
</protein>
<evidence type="ECO:0000313" key="2">
    <source>
        <dbReference type="EMBL" id="KAJ8493031.1"/>
    </source>
</evidence>
<accession>A0AAV8R7S9</accession>
<gene>
    <name evidence="2" type="ORF">OPV22_014752</name>
</gene>
<evidence type="ECO:0000256" key="1">
    <source>
        <dbReference type="SAM" id="MobiDB-lite"/>
    </source>
</evidence>
<keyword evidence="3" id="KW-1185">Reference proteome</keyword>
<dbReference type="Proteomes" id="UP001222027">
    <property type="component" value="Unassembled WGS sequence"/>
</dbReference>
<feature type="compositionally biased region" description="Basic and acidic residues" evidence="1">
    <location>
        <begin position="13"/>
        <end position="26"/>
    </location>
</feature>
<reference evidence="2 3" key="1">
    <citation type="submission" date="2022-12" db="EMBL/GenBank/DDBJ databases">
        <title>Chromosome-scale assembly of the Ensete ventricosum genome.</title>
        <authorList>
            <person name="Dussert Y."/>
            <person name="Stocks J."/>
            <person name="Wendawek A."/>
            <person name="Woldeyes F."/>
            <person name="Nichols R.A."/>
            <person name="Borrell J.S."/>
        </authorList>
    </citation>
    <scope>NUCLEOTIDE SEQUENCE [LARGE SCALE GENOMIC DNA]</scope>
    <source>
        <strain evidence="3">cv. Maze</strain>
        <tissue evidence="2">Seeds</tissue>
    </source>
</reference>